<dbReference type="InterPro" id="IPR015421">
    <property type="entry name" value="PyrdxlP-dep_Trfase_major"/>
</dbReference>
<dbReference type="InterPro" id="IPR004838">
    <property type="entry name" value="NHTrfase_class1_PyrdxlP-BS"/>
</dbReference>
<dbReference type="InterPro" id="IPR051326">
    <property type="entry name" value="Kynurenine-oxoglutarate_AT"/>
</dbReference>
<evidence type="ECO:0000256" key="5">
    <source>
        <dbReference type="ARBA" id="ARBA00022898"/>
    </source>
</evidence>
<gene>
    <name evidence="7" type="ORF">PSTT_05506</name>
</gene>
<evidence type="ECO:0000256" key="4">
    <source>
        <dbReference type="ARBA" id="ARBA00022679"/>
    </source>
</evidence>
<dbReference type="CDD" id="cd00609">
    <property type="entry name" value="AAT_like"/>
    <property type="match status" value="1"/>
</dbReference>
<keyword evidence="3" id="KW-0032">Aminotransferase</keyword>
<dbReference type="GO" id="GO:0005739">
    <property type="term" value="C:mitochondrion"/>
    <property type="evidence" value="ECO:0007669"/>
    <property type="project" value="TreeGrafter"/>
</dbReference>
<evidence type="ECO:0000313" key="7">
    <source>
        <dbReference type="EMBL" id="POW11114.1"/>
    </source>
</evidence>
<sequence length="490" mass="55149">MCGSFLLIRNRFNSKLRSIDLYPQSFSISKTKTITTMSSSTISVSEKVQPELDKGLDCWSVFSPASGHMPSDSLNLGQGFMNWAPPEFMKQAAKDSIDEISANHYSIPKGRVNLRKAISKHYSESFGLDRPLDFDSEVVISSGANFGIYASLLAFVSKDDEVILIEPFFDQYVRNVTFCGGKPVYVPLRPPTDAGTKNVSSKEWRLNIDELKAAITPKSKVIIINTPHNPVGKVFTIEELNEIGKVAEEHNLFIIADEVYDCLTFQEPHTRIASLSASLWNRTVTVGSAGKSFAATGWRIGWCIGPAEILRPITAAMTRITFCSVSPLQEALATGFEIAQKENFFEIQRSEYLARRDTLLKFLDLLGLPYTVPDGSYFVLVESSKIKIPSEFEILELIKNRSRDWHICWFIAKVAGVVCIPPSDFYSSDHVSIGENFIRIAFCKDLELSSHLFVNFFIYINPFFSDTHSLWRWMDVLSMIFSKSEDILLV</sequence>
<protein>
    <recommendedName>
        <fullName evidence="6">Aminotransferase class I/classII large domain-containing protein</fullName>
    </recommendedName>
</protein>
<dbReference type="Gene3D" id="3.40.640.10">
    <property type="entry name" value="Type I PLP-dependent aspartate aminotransferase-like (Major domain)"/>
    <property type="match status" value="1"/>
</dbReference>
<dbReference type="Proteomes" id="UP000239156">
    <property type="component" value="Unassembled WGS sequence"/>
</dbReference>
<organism evidence="7 8">
    <name type="scientific">Puccinia striiformis</name>
    <dbReference type="NCBI Taxonomy" id="27350"/>
    <lineage>
        <taxon>Eukaryota</taxon>
        <taxon>Fungi</taxon>
        <taxon>Dikarya</taxon>
        <taxon>Basidiomycota</taxon>
        <taxon>Pucciniomycotina</taxon>
        <taxon>Pucciniomycetes</taxon>
        <taxon>Pucciniales</taxon>
        <taxon>Pucciniaceae</taxon>
        <taxon>Puccinia</taxon>
    </lineage>
</organism>
<dbReference type="Gene3D" id="3.90.1150.10">
    <property type="entry name" value="Aspartate Aminotransferase, domain 1"/>
    <property type="match status" value="1"/>
</dbReference>
<evidence type="ECO:0000313" key="8">
    <source>
        <dbReference type="Proteomes" id="UP000239156"/>
    </source>
</evidence>
<keyword evidence="4" id="KW-0808">Transferase</keyword>
<dbReference type="InterPro" id="IPR015424">
    <property type="entry name" value="PyrdxlP-dep_Trfase"/>
</dbReference>
<dbReference type="GO" id="GO:0030170">
    <property type="term" value="F:pyridoxal phosphate binding"/>
    <property type="evidence" value="ECO:0007669"/>
    <property type="project" value="InterPro"/>
</dbReference>
<dbReference type="InterPro" id="IPR004839">
    <property type="entry name" value="Aminotransferase_I/II_large"/>
</dbReference>
<dbReference type="PROSITE" id="PS00105">
    <property type="entry name" value="AA_TRANSFER_CLASS_1"/>
    <property type="match status" value="1"/>
</dbReference>
<keyword evidence="5" id="KW-0663">Pyridoxal phosphate</keyword>
<dbReference type="VEuPathDB" id="FungiDB:PSHT_00762"/>
<dbReference type="Pfam" id="PF00155">
    <property type="entry name" value="Aminotran_1_2"/>
    <property type="match status" value="1"/>
</dbReference>
<dbReference type="PANTHER" id="PTHR43807:SF20">
    <property type="entry name" value="FI04487P"/>
    <property type="match status" value="1"/>
</dbReference>
<comment type="cofactor">
    <cofactor evidence="1">
        <name>pyridoxal 5'-phosphate</name>
        <dbReference type="ChEBI" id="CHEBI:597326"/>
    </cofactor>
</comment>
<evidence type="ECO:0000256" key="3">
    <source>
        <dbReference type="ARBA" id="ARBA00022576"/>
    </source>
</evidence>
<comment type="caution">
    <text evidence="7">The sequence shown here is derived from an EMBL/GenBank/DDBJ whole genome shotgun (WGS) entry which is preliminary data.</text>
</comment>
<dbReference type="FunFam" id="3.40.640.10:FF:000024">
    <property type="entry name" value="Kynurenine--oxoglutarate transaminase 3"/>
    <property type="match status" value="1"/>
</dbReference>
<dbReference type="VEuPathDB" id="FungiDB:PSTT_05506"/>
<name>A0A2S4VNI8_9BASI</name>
<dbReference type="SUPFAM" id="SSF53383">
    <property type="entry name" value="PLP-dependent transferases"/>
    <property type="match status" value="1"/>
</dbReference>
<reference evidence="7" key="1">
    <citation type="submission" date="2017-12" db="EMBL/GenBank/DDBJ databases">
        <title>Gene loss provides genomic basis for host adaptation in cereal stripe rust fungi.</title>
        <authorList>
            <person name="Xia C."/>
        </authorList>
    </citation>
    <scope>NUCLEOTIDE SEQUENCE [LARGE SCALE GENOMIC DNA]</scope>
    <source>
        <strain evidence="7">93-210</strain>
    </source>
</reference>
<dbReference type="GO" id="GO:0016212">
    <property type="term" value="F:kynurenine-oxoglutarate transaminase activity"/>
    <property type="evidence" value="ECO:0007669"/>
    <property type="project" value="TreeGrafter"/>
</dbReference>
<dbReference type="EMBL" id="PKSL01000041">
    <property type="protein sequence ID" value="POW11114.1"/>
    <property type="molecule type" value="Genomic_DNA"/>
</dbReference>
<dbReference type="AlphaFoldDB" id="A0A2S4VNI8"/>
<feature type="domain" description="Aminotransferase class I/classII large" evidence="6">
    <location>
        <begin position="72"/>
        <end position="442"/>
    </location>
</feature>
<proteinExistence type="inferred from homology"/>
<evidence type="ECO:0000259" key="6">
    <source>
        <dbReference type="Pfam" id="PF00155"/>
    </source>
</evidence>
<keyword evidence="8" id="KW-1185">Reference proteome</keyword>
<evidence type="ECO:0000256" key="2">
    <source>
        <dbReference type="ARBA" id="ARBA00007441"/>
    </source>
</evidence>
<dbReference type="PANTHER" id="PTHR43807">
    <property type="entry name" value="FI04487P"/>
    <property type="match status" value="1"/>
</dbReference>
<evidence type="ECO:0000256" key="1">
    <source>
        <dbReference type="ARBA" id="ARBA00001933"/>
    </source>
</evidence>
<comment type="similarity">
    <text evidence="2">Belongs to the class-I pyridoxal-phosphate-dependent aminotransferase family.</text>
</comment>
<dbReference type="InterPro" id="IPR015422">
    <property type="entry name" value="PyrdxlP-dep_Trfase_small"/>
</dbReference>
<accession>A0A2S4VNI8</accession>